<evidence type="ECO:0000313" key="2">
    <source>
        <dbReference type="Proteomes" id="UP000028821"/>
    </source>
</evidence>
<protein>
    <submittedName>
        <fullName evidence="1">Uncharacterized protein</fullName>
    </submittedName>
</protein>
<reference evidence="1 2" key="1">
    <citation type="submission" date="2014-04" db="EMBL/GenBank/DDBJ databases">
        <authorList>
            <person name="Sibley D."/>
            <person name="Venepally P."/>
            <person name="Karamycheva S."/>
            <person name="Hadjithomas M."/>
            <person name="Khan A."/>
            <person name="Brunk B."/>
            <person name="Roos D."/>
            <person name="Caler E."/>
            <person name="Lorenzi H."/>
        </authorList>
    </citation>
    <scope>NUCLEOTIDE SEQUENCE [LARGE SCALE GENOMIC DNA]</scope>
    <source>
        <strain evidence="1 2">MAS</strain>
    </source>
</reference>
<proteinExistence type="predicted"/>
<dbReference type="AlphaFoldDB" id="A0A086QKD5"/>
<comment type="caution">
    <text evidence="1">The sequence shown here is derived from an EMBL/GenBank/DDBJ whole genome shotgun (WGS) entry which is preliminary data.</text>
</comment>
<organism evidence="1 2">
    <name type="scientific">Toxoplasma gondii MAS</name>
    <dbReference type="NCBI Taxonomy" id="943118"/>
    <lineage>
        <taxon>Eukaryota</taxon>
        <taxon>Sar</taxon>
        <taxon>Alveolata</taxon>
        <taxon>Apicomplexa</taxon>
        <taxon>Conoidasida</taxon>
        <taxon>Coccidia</taxon>
        <taxon>Eucoccidiorida</taxon>
        <taxon>Eimeriorina</taxon>
        <taxon>Sarcocystidae</taxon>
        <taxon>Toxoplasma</taxon>
    </lineage>
</organism>
<dbReference type="Proteomes" id="UP000028821">
    <property type="component" value="Unassembled WGS sequence"/>
</dbReference>
<name>A0A086QKD5_TOXGO</name>
<evidence type="ECO:0000313" key="1">
    <source>
        <dbReference type="EMBL" id="KFH13067.1"/>
    </source>
</evidence>
<sequence>MMVDPFVLYLSVSFLLDDGRSCATETVDGRGRKSGLMPSGIFRARGPTRSCHMRGMCKLDLRGLRCISRPVLPEETRKKLVFPVSSAHLHHLGMLVVFRPFLGSRQ</sequence>
<accession>A0A086QKD5</accession>
<dbReference type="EMBL" id="AEXC02001431">
    <property type="protein sequence ID" value="KFH13067.1"/>
    <property type="molecule type" value="Genomic_DNA"/>
</dbReference>
<dbReference type="VEuPathDB" id="ToxoDB:TGMAS_310005"/>
<gene>
    <name evidence="1" type="ORF">TGMAS_310005</name>
</gene>